<evidence type="ECO:0000256" key="5">
    <source>
        <dbReference type="ARBA" id="ARBA00022763"/>
    </source>
</evidence>
<keyword evidence="5 9" id="KW-0227">DNA damage</keyword>
<dbReference type="Pfam" id="PF02463">
    <property type="entry name" value="SMC_N"/>
    <property type="match status" value="1"/>
</dbReference>
<dbReference type="Gene3D" id="6.10.140.1080">
    <property type="match status" value="1"/>
</dbReference>
<dbReference type="PANTHER" id="PTHR11059:SF0">
    <property type="entry name" value="DNA REPAIR PROTEIN RECN"/>
    <property type="match status" value="1"/>
</dbReference>
<dbReference type="InterPro" id="IPR004604">
    <property type="entry name" value="DNA_recomb/repair_RecN"/>
</dbReference>
<dbReference type="PATRIC" id="fig|679200.3.peg.408"/>
<dbReference type="GO" id="GO:0043590">
    <property type="term" value="C:bacterial nucleoid"/>
    <property type="evidence" value="ECO:0007669"/>
    <property type="project" value="TreeGrafter"/>
</dbReference>
<dbReference type="Gene3D" id="3.40.50.300">
    <property type="entry name" value="P-loop containing nucleotide triphosphate hydrolases"/>
    <property type="match status" value="2"/>
</dbReference>
<dbReference type="GO" id="GO:0006310">
    <property type="term" value="P:DNA recombination"/>
    <property type="evidence" value="ECO:0007669"/>
    <property type="project" value="InterPro"/>
</dbReference>
<evidence type="ECO:0000256" key="9">
    <source>
        <dbReference type="PIRNR" id="PIRNR003128"/>
    </source>
</evidence>
<keyword evidence="4" id="KW-0547">Nucleotide-binding</keyword>
<dbReference type="AlphaFoldDB" id="G5GFP3"/>
<reference evidence="11 12" key="1">
    <citation type="submission" date="2011-08" db="EMBL/GenBank/DDBJ databases">
        <title>The Genome Sequence of Johnsonella ignava ATCC 51276.</title>
        <authorList>
            <consortium name="The Broad Institute Genome Sequencing Platform"/>
            <person name="Earl A."/>
            <person name="Ward D."/>
            <person name="Feldgarden M."/>
            <person name="Gevers D."/>
            <person name="Izard J."/>
            <person name="Blanton J.M."/>
            <person name="Baranova O.V."/>
            <person name="Dewhirst F.E."/>
            <person name="Young S.K."/>
            <person name="Zeng Q."/>
            <person name="Gargeya S."/>
            <person name="Fitzgerald M."/>
            <person name="Haas B."/>
            <person name="Abouelleil A."/>
            <person name="Alvarado L."/>
            <person name="Arachchi H.M."/>
            <person name="Berlin A."/>
            <person name="Brown A."/>
            <person name="Chapman S.B."/>
            <person name="Chen Z."/>
            <person name="Dunbar C."/>
            <person name="Freedman E."/>
            <person name="Gearin G."/>
            <person name="Gellesch M."/>
            <person name="Goldberg J."/>
            <person name="Griggs A."/>
            <person name="Gujja S."/>
            <person name="Heiman D."/>
            <person name="Howarth C."/>
            <person name="Larson L."/>
            <person name="Lui A."/>
            <person name="MacDonald P.J.P."/>
            <person name="Montmayeur A."/>
            <person name="Murphy C."/>
            <person name="Neiman D."/>
            <person name="Pearson M."/>
            <person name="Priest M."/>
            <person name="Roberts A."/>
            <person name="Saif S."/>
            <person name="Shea T."/>
            <person name="Shenoy N."/>
            <person name="Sisk P."/>
            <person name="Stolte C."/>
            <person name="Sykes S."/>
            <person name="Wortman J."/>
            <person name="Nusbaum C."/>
            <person name="Birren B."/>
        </authorList>
    </citation>
    <scope>NUCLEOTIDE SEQUENCE [LARGE SCALE GENOMIC DNA]</scope>
    <source>
        <strain evidence="11 12">ATCC 51276</strain>
    </source>
</reference>
<comment type="similarity">
    <text evidence="2 9">Belongs to the RecN family.</text>
</comment>
<dbReference type="HOGENOM" id="CLU_018297_3_1_9"/>
<dbReference type="PANTHER" id="PTHR11059">
    <property type="entry name" value="DNA REPAIR PROTEIN RECN"/>
    <property type="match status" value="1"/>
</dbReference>
<dbReference type="Proteomes" id="UP000003011">
    <property type="component" value="Unassembled WGS sequence"/>
</dbReference>
<dbReference type="NCBIfam" id="TIGR00634">
    <property type="entry name" value="recN"/>
    <property type="match status" value="1"/>
</dbReference>
<dbReference type="EMBL" id="ACZL01000007">
    <property type="protein sequence ID" value="EHI56520.1"/>
    <property type="molecule type" value="Genomic_DNA"/>
</dbReference>
<dbReference type="PIRSF" id="PIRSF003128">
    <property type="entry name" value="RecN"/>
    <property type="match status" value="1"/>
</dbReference>
<keyword evidence="12" id="KW-1185">Reference proteome</keyword>
<evidence type="ECO:0000256" key="8">
    <source>
        <dbReference type="ARBA" id="ARBA00033408"/>
    </source>
</evidence>
<comment type="function">
    <text evidence="1 9">May be involved in recombinational repair of damaged DNA.</text>
</comment>
<name>G5GFP3_9FIRM</name>
<gene>
    <name evidence="11" type="ORF">HMPREF9333_00382</name>
</gene>
<evidence type="ECO:0000313" key="11">
    <source>
        <dbReference type="EMBL" id="EHI56520.1"/>
    </source>
</evidence>
<sequence>MLIELHIRNLALISRADLEFYTGLTVLSGETGAGKSILIDSINLALGAKAGKDVIRNGSEYAYIELLFSIDDEEKIKKIRALDIEIGDEGLLIITRKISFQRSVMRVNDEAVSVNKLKRLTGILIDMHSQDEHRSLMDPVHQLELIDLYAEDETAPLKARIRDLLKEYDEVNLMLSDIPSAQLRLREIEILKYEIDEIEDAQLKADEEAELVSQVKKLKNASRIIEMLNRAAFILEENEFSEAAAKVREAAAYDKSLSEIASQLDESEIIMSEALHSLNAYISDFEYDGNEFERLEKRLDLVRRLQDKYSDDIDEIFNMLEEKKERLEFLENFDVKRNDLIQKKNSLRQTLDQVCMQLGKKRREAAGMLSENIIKELKDLNFMGVDFKIDFGNLKEYTKTGNDSVEFMISTNPGQPRKPLRHIASGGELSRVMLAVKTVFAGNDEADTLIFDEVDAGISGRTAQRVSEKLCIIGRKHQVICITHLPQTAAMADHHYLIAKHTDGVDTETDIEYIKDERIVNELARLLGGSRITEAVYGTAREMKTLADKFKAELDLKG</sequence>
<evidence type="ECO:0000256" key="2">
    <source>
        <dbReference type="ARBA" id="ARBA00009441"/>
    </source>
</evidence>
<dbReference type="GO" id="GO:0005524">
    <property type="term" value="F:ATP binding"/>
    <property type="evidence" value="ECO:0007669"/>
    <property type="project" value="UniProtKB-KW"/>
</dbReference>
<keyword evidence="7 9" id="KW-0234">DNA repair</keyword>
<dbReference type="RefSeq" id="WP_005539413.1">
    <property type="nucleotide sequence ID" value="NZ_JH378829.1"/>
</dbReference>
<evidence type="ECO:0000256" key="6">
    <source>
        <dbReference type="ARBA" id="ARBA00022840"/>
    </source>
</evidence>
<protein>
    <recommendedName>
        <fullName evidence="3 9">DNA repair protein RecN</fullName>
    </recommendedName>
    <alternativeName>
        <fullName evidence="8 9">Recombination protein N</fullName>
    </alternativeName>
</protein>
<evidence type="ECO:0000256" key="4">
    <source>
        <dbReference type="ARBA" id="ARBA00022741"/>
    </source>
</evidence>
<dbReference type="InterPro" id="IPR003395">
    <property type="entry name" value="RecF/RecN/SMC_N"/>
</dbReference>
<dbReference type="STRING" id="679200.HMPREF9333_00382"/>
<dbReference type="CDD" id="cd03241">
    <property type="entry name" value="ABC_RecN"/>
    <property type="match status" value="2"/>
</dbReference>
<evidence type="ECO:0000256" key="7">
    <source>
        <dbReference type="ARBA" id="ARBA00023204"/>
    </source>
</evidence>
<dbReference type="OrthoDB" id="9806954at2"/>
<evidence type="ECO:0000313" key="12">
    <source>
        <dbReference type="Proteomes" id="UP000003011"/>
    </source>
</evidence>
<evidence type="ECO:0000256" key="3">
    <source>
        <dbReference type="ARBA" id="ARBA00021315"/>
    </source>
</evidence>
<comment type="caution">
    <text evidence="11">The sequence shown here is derived from an EMBL/GenBank/DDBJ whole genome shotgun (WGS) entry which is preliminary data.</text>
</comment>
<dbReference type="SUPFAM" id="SSF52540">
    <property type="entry name" value="P-loop containing nucleoside triphosphate hydrolases"/>
    <property type="match status" value="1"/>
</dbReference>
<feature type="domain" description="RecF/RecN/SMC N-terminal" evidence="10">
    <location>
        <begin position="5"/>
        <end position="505"/>
    </location>
</feature>
<organism evidence="11 12">
    <name type="scientific">Johnsonella ignava ATCC 51276</name>
    <dbReference type="NCBI Taxonomy" id="679200"/>
    <lineage>
        <taxon>Bacteria</taxon>
        <taxon>Bacillati</taxon>
        <taxon>Bacillota</taxon>
        <taxon>Clostridia</taxon>
        <taxon>Lachnospirales</taxon>
        <taxon>Lachnospiraceae</taxon>
        <taxon>Johnsonella</taxon>
    </lineage>
</organism>
<evidence type="ECO:0000256" key="1">
    <source>
        <dbReference type="ARBA" id="ARBA00003618"/>
    </source>
</evidence>
<dbReference type="GO" id="GO:0009432">
    <property type="term" value="P:SOS response"/>
    <property type="evidence" value="ECO:0007669"/>
    <property type="project" value="TreeGrafter"/>
</dbReference>
<dbReference type="eggNOG" id="COG0497">
    <property type="taxonomic scope" value="Bacteria"/>
</dbReference>
<keyword evidence="6" id="KW-0067">ATP-binding</keyword>
<dbReference type="GO" id="GO:0006302">
    <property type="term" value="P:double-strand break repair"/>
    <property type="evidence" value="ECO:0007669"/>
    <property type="project" value="InterPro"/>
</dbReference>
<accession>G5GFP3</accession>
<evidence type="ECO:0000259" key="10">
    <source>
        <dbReference type="Pfam" id="PF02463"/>
    </source>
</evidence>
<dbReference type="InterPro" id="IPR027417">
    <property type="entry name" value="P-loop_NTPase"/>
</dbReference>
<dbReference type="GO" id="GO:0016887">
    <property type="term" value="F:ATP hydrolysis activity"/>
    <property type="evidence" value="ECO:0007669"/>
    <property type="project" value="InterPro"/>
</dbReference>
<proteinExistence type="inferred from homology"/>